<gene>
    <name evidence="1" type="ORF">BEMITA_LOCUS4750</name>
</gene>
<evidence type="ECO:0000313" key="1">
    <source>
        <dbReference type="EMBL" id="CAH0385531.1"/>
    </source>
</evidence>
<name>A0A9P0A4G9_BEMTA</name>
<organism evidence="1 2">
    <name type="scientific">Bemisia tabaci</name>
    <name type="common">Sweetpotato whitefly</name>
    <name type="synonym">Aleurodes tabaci</name>
    <dbReference type="NCBI Taxonomy" id="7038"/>
    <lineage>
        <taxon>Eukaryota</taxon>
        <taxon>Metazoa</taxon>
        <taxon>Ecdysozoa</taxon>
        <taxon>Arthropoda</taxon>
        <taxon>Hexapoda</taxon>
        <taxon>Insecta</taxon>
        <taxon>Pterygota</taxon>
        <taxon>Neoptera</taxon>
        <taxon>Paraneoptera</taxon>
        <taxon>Hemiptera</taxon>
        <taxon>Sternorrhyncha</taxon>
        <taxon>Aleyrodoidea</taxon>
        <taxon>Aleyrodidae</taxon>
        <taxon>Aleyrodinae</taxon>
        <taxon>Bemisia</taxon>
    </lineage>
</organism>
<dbReference type="EMBL" id="OU963863">
    <property type="protein sequence ID" value="CAH0385531.1"/>
    <property type="molecule type" value="Genomic_DNA"/>
</dbReference>
<keyword evidence="2" id="KW-1185">Reference proteome</keyword>
<protein>
    <submittedName>
        <fullName evidence="1">Uncharacterized protein</fullName>
    </submittedName>
</protein>
<evidence type="ECO:0000313" key="2">
    <source>
        <dbReference type="Proteomes" id="UP001152759"/>
    </source>
</evidence>
<dbReference type="KEGG" id="btab:109039650"/>
<reference evidence="1" key="1">
    <citation type="submission" date="2021-12" db="EMBL/GenBank/DDBJ databases">
        <authorList>
            <person name="King R."/>
        </authorList>
    </citation>
    <scope>NUCLEOTIDE SEQUENCE</scope>
</reference>
<sequence length="325" mass="37609">MCRSESLSSQSASTDSSDRVFVIETSTASDSSSSSLLSSICERCSSSFSRKSYSWSRAIRKFNRFVALGVFLLSLVRIPSCTSTPIIRRNTNTMEKQNNALAQRPLWVNPCGYGTDETDTEPEPYAQTEETRMLQSIILTAKNALSHAKQFRDNYVKKTFNVDFEPHHDAWKSHVYSWLPTKRDIPKTIGEKLEMGYLLTLELDSALQNTYVYLQKVAVGLEQVVWDQHDSNSIFKNEFQTAEYELRAVLCEIQIAMYEQNIHHIPDVQRDIMTDDFRKMMNSSYRDLRDWFIFRDYMNALEYVTEVFEHFKQKIELNATAPSAK</sequence>
<proteinExistence type="predicted"/>
<accession>A0A9P0A4G9</accession>
<dbReference type="Proteomes" id="UP001152759">
    <property type="component" value="Chromosome 2"/>
</dbReference>
<dbReference type="AlphaFoldDB" id="A0A9P0A4G9"/>